<feature type="region of interest" description="Disordered" evidence="1">
    <location>
        <begin position="77"/>
        <end position="124"/>
    </location>
</feature>
<dbReference type="EMBL" id="KV425597">
    <property type="protein sequence ID" value="KZT22273.1"/>
    <property type="molecule type" value="Genomic_DNA"/>
</dbReference>
<accession>A0A165QDG6</accession>
<organism evidence="2 3">
    <name type="scientific">Neolentinus lepideus HHB14362 ss-1</name>
    <dbReference type="NCBI Taxonomy" id="1314782"/>
    <lineage>
        <taxon>Eukaryota</taxon>
        <taxon>Fungi</taxon>
        <taxon>Dikarya</taxon>
        <taxon>Basidiomycota</taxon>
        <taxon>Agaricomycotina</taxon>
        <taxon>Agaricomycetes</taxon>
        <taxon>Gloeophyllales</taxon>
        <taxon>Gloeophyllaceae</taxon>
        <taxon>Neolentinus</taxon>
    </lineage>
</organism>
<dbReference type="InParanoid" id="A0A165QDG6"/>
<feature type="region of interest" description="Disordered" evidence="1">
    <location>
        <begin position="1"/>
        <end position="29"/>
    </location>
</feature>
<name>A0A165QDG6_9AGAM</name>
<dbReference type="Proteomes" id="UP000076761">
    <property type="component" value="Unassembled WGS sequence"/>
</dbReference>
<dbReference type="AlphaFoldDB" id="A0A165QDG6"/>
<keyword evidence="3" id="KW-1185">Reference proteome</keyword>
<evidence type="ECO:0000256" key="1">
    <source>
        <dbReference type="SAM" id="MobiDB-lite"/>
    </source>
</evidence>
<reference evidence="2 3" key="1">
    <citation type="journal article" date="2016" name="Mol. Biol. Evol.">
        <title>Comparative Genomics of Early-Diverging Mushroom-Forming Fungi Provides Insights into the Origins of Lignocellulose Decay Capabilities.</title>
        <authorList>
            <person name="Nagy L.G."/>
            <person name="Riley R."/>
            <person name="Tritt A."/>
            <person name="Adam C."/>
            <person name="Daum C."/>
            <person name="Floudas D."/>
            <person name="Sun H."/>
            <person name="Yadav J.S."/>
            <person name="Pangilinan J."/>
            <person name="Larsson K.H."/>
            <person name="Matsuura K."/>
            <person name="Barry K."/>
            <person name="Labutti K."/>
            <person name="Kuo R."/>
            <person name="Ohm R.A."/>
            <person name="Bhattacharya S.S."/>
            <person name="Shirouzu T."/>
            <person name="Yoshinaga Y."/>
            <person name="Martin F.M."/>
            <person name="Grigoriev I.V."/>
            <person name="Hibbett D.S."/>
        </authorList>
    </citation>
    <scope>NUCLEOTIDE SEQUENCE [LARGE SCALE GENOMIC DNA]</scope>
    <source>
        <strain evidence="2 3">HHB14362 ss-1</strain>
    </source>
</reference>
<gene>
    <name evidence="2" type="ORF">NEOLEDRAFT_665266</name>
</gene>
<protein>
    <submittedName>
        <fullName evidence="2">Uncharacterized protein</fullName>
    </submittedName>
</protein>
<feature type="compositionally biased region" description="Basic residues" evidence="1">
    <location>
        <begin position="113"/>
        <end position="124"/>
    </location>
</feature>
<evidence type="ECO:0000313" key="3">
    <source>
        <dbReference type="Proteomes" id="UP000076761"/>
    </source>
</evidence>
<evidence type="ECO:0000313" key="2">
    <source>
        <dbReference type="EMBL" id="KZT22273.1"/>
    </source>
</evidence>
<sequence length="124" mass="14130">MDSIQSRKTRPAINRTTTTGMSAYPRHPLRPRCYTQKQRPLYISQPAPVPYKYRFRLPKVYALSSTTHRSALTTLLPKYSYSGDPLTPSPPPPSRSRRQSGTPAPRAWPPRPARSRGRTGFHEL</sequence>
<proteinExistence type="predicted"/>